<comment type="caution">
    <text evidence="2">The sequence shown here is derived from an EMBL/GenBank/DDBJ whole genome shotgun (WGS) entry which is preliminary data.</text>
</comment>
<feature type="transmembrane region" description="Helical" evidence="1">
    <location>
        <begin position="158"/>
        <end position="178"/>
    </location>
</feature>
<feature type="transmembrane region" description="Helical" evidence="1">
    <location>
        <begin position="608"/>
        <end position="624"/>
    </location>
</feature>
<keyword evidence="1" id="KW-0472">Membrane</keyword>
<dbReference type="Proteomes" id="UP000029091">
    <property type="component" value="Unassembled WGS sequence"/>
</dbReference>
<feature type="transmembrane region" description="Helical" evidence="1">
    <location>
        <begin position="488"/>
        <end position="509"/>
    </location>
</feature>
<dbReference type="AlphaFoldDB" id="A0A087DRI9"/>
<protein>
    <recommendedName>
        <fullName evidence="4">Pmt family glycosyltransferase</fullName>
    </recommendedName>
</protein>
<feature type="transmembrane region" description="Helical" evidence="1">
    <location>
        <begin position="670"/>
        <end position="687"/>
    </location>
</feature>
<dbReference type="EMBL" id="JGZQ01000003">
    <property type="protein sequence ID" value="KFI98139.1"/>
    <property type="molecule type" value="Genomic_DNA"/>
</dbReference>
<evidence type="ECO:0000256" key="1">
    <source>
        <dbReference type="SAM" id="Phobius"/>
    </source>
</evidence>
<feature type="transmembrane region" description="Helical" evidence="1">
    <location>
        <begin position="360"/>
        <end position="380"/>
    </location>
</feature>
<feature type="transmembrane region" description="Helical" evidence="1">
    <location>
        <begin position="639"/>
        <end position="658"/>
    </location>
</feature>
<accession>A0A087DRI9</accession>
<keyword evidence="1" id="KW-1133">Transmembrane helix</keyword>
<feature type="transmembrane region" description="Helical" evidence="1">
    <location>
        <begin position="296"/>
        <end position="312"/>
    </location>
</feature>
<evidence type="ECO:0000313" key="3">
    <source>
        <dbReference type="Proteomes" id="UP000029091"/>
    </source>
</evidence>
<name>A0A087DRI9_BIFAD</name>
<proteinExistence type="predicted"/>
<sequence length="712" mass="78305">MCAAIVVAFAVMVAVECVLCNMPFWRSLTASGDSAAAYNVLGPGLERTDEGLLKVTDPTQAYMQVDADGSSEYVRMDPVSSKALDKAARQSEQVLRTVRVRPDVNRRAGTVSSVSVSSPRSLYVHAAAAGGSVCVRIVEPKGSLIPFDAVRANVRVPFALNPLRIGVMVAVLAMVLVWRPGSRLWRMPLDTTSVRQRAWLGALLAVPVVVTCAVVVWQLVEAAPLSFHTKGTYTYDFDQYDYVARALLDGHAWLDLDVPDALRDAADPYDVATRQRLLADGVSPVYWDYAFYQGHWYSYFGVVPALLLFLPYRAVTSLFVDGGLMMPCGAAVPLLMLGFLVFGCLLVIRVISRIRPNAPLAAVSMLCVFMLLASNGLYLWYRTNFYSVPIAASLFLSVLGLWLWLGAAKRVPVSGDRIREVDGTQSLSLPHLAAGSMCIAANLGCRPQFILVALLAFVIFWPQIQSIFRHASNDSSIPHMSVWRLMRAPLAALLPALIVIVPLLAYNVVRFGSPLDFGTSYQMTVTDMTSYRQPLSNLALTVSYYLFLPLRFTDAFPFLAVSPAPLPTWGFTEAMPGGLFTIAPLTLAALACPFLYRRMRKAGRTNTWLLLTSSLALGLLLVVIDSRMAGLGWRYIADFGWLFALAALPSLLIVLDCVKPRLRWVCRAGFLALLLFTLVVALMSLFLPGRDDEMLRNNPALYLDVQSWFMLG</sequence>
<feature type="transmembrane region" description="Helical" evidence="1">
    <location>
        <begin position="324"/>
        <end position="348"/>
    </location>
</feature>
<reference evidence="2 3" key="1">
    <citation type="submission" date="2014-03" db="EMBL/GenBank/DDBJ databases">
        <title>Genomics of Bifidobacteria.</title>
        <authorList>
            <person name="Ventura M."/>
            <person name="Milani C."/>
            <person name="Lugli G.A."/>
        </authorList>
    </citation>
    <scope>NUCLEOTIDE SEQUENCE [LARGE SCALE GENOMIC DNA]</scope>
    <source>
        <strain evidence="3">JCM 15918</strain>
    </source>
</reference>
<keyword evidence="1" id="KW-0812">Transmembrane</keyword>
<feature type="transmembrane region" description="Helical" evidence="1">
    <location>
        <begin position="449"/>
        <end position="468"/>
    </location>
</feature>
<dbReference type="RefSeq" id="WP_033499833.1">
    <property type="nucleotide sequence ID" value="NZ_JDUX01000005.1"/>
</dbReference>
<organism evidence="2 3">
    <name type="scientific">Bifidobacterium adolescentis JCM 15918</name>
    <dbReference type="NCBI Taxonomy" id="1437612"/>
    <lineage>
        <taxon>Bacteria</taxon>
        <taxon>Bacillati</taxon>
        <taxon>Actinomycetota</taxon>
        <taxon>Actinomycetes</taxon>
        <taxon>Bifidobacteriales</taxon>
        <taxon>Bifidobacteriaceae</taxon>
        <taxon>Bifidobacterium</taxon>
    </lineage>
</organism>
<gene>
    <name evidence="2" type="ORF">BSTER_0711</name>
</gene>
<feature type="transmembrane region" description="Helical" evidence="1">
    <location>
        <begin position="386"/>
        <end position="405"/>
    </location>
</feature>
<feature type="transmembrane region" description="Helical" evidence="1">
    <location>
        <begin position="198"/>
        <end position="220"/>
    </location>
</feature>
<evidence type="ECO:0000313" key="2">
    <source>
        <dbReference type="EMBL" id="KFI98139.1"/>
    </source>
</evidence>
<feature type="transmembrane region" description="Helical" evidence="1">
    <location>
        <begin position="574"/>
        <end position="596"/>
    </location>
</feature>
<evidence type="ECO:0008006" key="4">
    <source>
        <dbReference type="Google" id="ProtNLM"/>
    </source>
</evidence>